<organism evidence="10 11">
    <name type="scientific">Candidatus Liberibacter asiaticus str. gxpsy</name>
    <dbReference type="NCBI Taxonomy" id="1174529"/>
    <lineage>
        <taxon>Bacteria</taxon>
        <taxon>Pseudomonadati</taxon>
        <taxon>Pseudomonadota</taxon>
        <taxon>Alphaproteobacteria</taxon>
        <taxon>Hyphomicrobiales</taxon>
        <taxon>Rhizobiaceae</taxon>
        <taxon>Liberibacter</taxon>
    </lineage>
</organism>
<comment type="catalytic activity">
    <reaction evidence="7 8">
        <text>lipid IVA (E. coli) + CMP-3-deoxy-beta-D-manno-octulosonate = alpha-Kdo-(2-&gt;6)-lipid IVA (E. coli) + CMP + H(+)</text>
        <dbReference type="Rhea" id="RHEA:28066"/>
        <dbReference type="ChEBI" id="CHEBI:15378"/>
        <dbReference type="ChEBI" id="CHEBI:58603"/>
        <dbReference type="ChEBI" id="CHEBI:60364"/>
        <dbReference type="ChEBI" id="CHEBI:60377"/>
        <dbReference type="ChEBI" id="CHEBI:85987"/>
        <dbReference type="EC" id="2.4.99.12"/>
    </reaction>
</comment>
<dbReference type="Gene3D" id="3.40.50.2000">
    <property type="entry name" value="Glycogen Phosphorylase B"/>
    <property type="match status" value="1"/>
</dbReference>
<dbReference type="InterPro" id="IPR039901">
    <property type="entry name" value="Kdotransferase"/>
</dbReference>
<dbReference type="RefSeq" id="WP_012778621.1">
    <property type="nucleotide sequence ID" value="NC_020549.1"/>
</dbReference>
<evidence type="ECO:0000256" key="4">
    <source>
        <dbReference type="ARBA" id="ARBA00019077"/>
    </source>
</evidence>
<name>A0ABN4B1I1_LIBAS</name>
<accession>A0ABN4B1I1</accession>
<comment type="pathway">
    <text evidence="2 8">Bacterial outer membrane biogenesis; LPS core biosynthesis.</text>
</comment>
<proteinExistence type="inferred from homology"/>
<evidence type="ECO:0000256" key="1">
    <source>
        <dbReference type="ARBA" id="ARBA00003394"/>
    </source>
</evidence>
<keyword evidence="8" id="KW-0812">Transmembrane</keyword>
<keyword evidence="8" id="KW-0448">Lipopolysaccharide biosynthesis</keyword>
<comment type="subcellular location">
    <subcellularLocation>
        <location evidence="8">Cell membrane</location>
    </subcellularLocation>
</comment>
<keyword evidence="8" id="KW-0472">Membrane</keyword>
<reference evidence="10 11" key="1">
    <citation type="journal article" date="2013" name="Genome Announc.">
        <title>Complete Genome Sequence of a Chinese Strain of 'Candidatus Liberibacter asiaticus'.</title>
        <authorList>
            <person name="Lin H."/>
            <person name="Han C.S."/>
            <person name="Liu B."/>
            <person name="Lou B."/>
            <person name="Bai X."/>
            <person name="Deng C."/>
            <person name="Civerolo E.L."/>
            <person name="Gupta G."/>
        </authorList>
    </citation>
    <scope>NUCLEOTIDE SEQUENCE [LARGE SCALE GENOMIC DNA]</scope>
    <source>
        <strain evidence="11">gxpsy</strain>
    </source>
</reference>
<evidence type="ECO:0000313" key="11">
    <source>
        <dbReference type="Proteomes" id="UP000011820"/>
    </source>
</evidence>
<comment type="similarity">
    <text evidence="8">Belongs to the glycosyltransferase group 1 family.</text>
</comment>
<evidence type="ECO:0000259" key="9">
    <source>
        <dbReference type="Pfam" id="PF04413"/>
    </source>
</evidence>
<dbReference type="EC" id="2.4.99.12" evidence="3 8"/>
<evidence type="ECO:0000256" key="7">
    <source>
        <dbReference type="ARBA" id="ARBA00049183"/>
    </source>
</evidence>
<keyword evidence="8" id="KW-1133">Transmembrane helix</keyword>
<dbReference type="InterPro" id="IPR007507">
    <property type="entry name" value="Glycos_transf_N"/>
</dbReference>
<evidence type="ECO:0000256" key="3">
    <source>
        <dbReference type="ARBA" id="ARBA00012621"/>
    </source>
</evidence>
<feature type="domain" description="3-deoxy-D-manno-octulosonic-acid transferase N-terminal" evidence="9">
    <location>
        <begin position="41"/>
        <end position="214"/>
    </location>
</feature>
<evidence type="ECO:0000256" key="2">
    <source>
        <dbReference type="ARBA" id="ARBA00004713"/>
    </source>
</evidence>
<evidence type="ECO:0000256" key="5">
    <source>
        <dbReference type="ARBA" id="ARBA00022679"/>
    </source>
</evidence>
<keyword evidence="11" id="KW-1185">Reference proteome</keyword>
<keyword evidence="5 8" id="KW-0808">Transferase</keyword>
<dbReference type="Proteomes" id="UP000011820">
    <property type="component" value="Chromosome"/>
</dbReference>
<keyword evidence="8" id="KW-1003">Cell membrane</keyword>
<dbReference type="GeneID" id="93076640"/>
<evidence type="ECO:0000256" key="6">
    <source>
        <dbReference type="ARBA" id="ARBA00031445"/>
    </source>
</evidence>
<dbReference type="Gene3D" id="3.40.50.11720">
    <property type="entry name" value="3-Deoxy-D-manno-octulosonic-acid transferase, N-terminal domain"/>
    <property type="match status" value="1"/>
</dbReference>
<gene>
    <name evidence="10" type="ORF">WSI_01345</name>
</gene>
<protein>
    <recommendedName>
        <fullName evidence="4 8">3-deoxy-D-manno-octulosonic acid transferase</fullName>
        <shortName evidence="8">Kdo transferase</shortName>
        <ecNumber evidence="3 8">2.4.99.12</ecNumber>
    </recommendedName>
    <alternativeName>
        <fullName evidence="6 8">Lipid IV(A) 3-deoxy-D-manno-octulosonic acid transferase</fullName>
    </alternativeName>
</protein>
<dbReference type="InterPro" id="IPR038107">
    <property type="entry name" value="Glycos_transf_N_sf"/>
</dbReference>
<dbReference type="Pfam" id="PF04413">
    <property type="entry name" value="Glycos_transf_N"/>
    <property type="match status" value="1"/>
</dbReference>
<evidence type="ECO:0000256" key="8">
    <source>
        <dbReference type="RuleBase" id="RU365103"/>
    </source>
</evidence>
<sequence length="440" mass="50038">MANVLDCILLGIYRWGGIFFMPFLSVSLSLYRVFNRERGRKFGERLGYPTALRPIGPLIWFHASSVGETMALIGLIPAIRSRHVNVLLTTMTATSAKVARKYLGQYAIHQYAPLDIQPAVSRFLKYWKPDCMILSESDIWPLTVFELSKQRIPQVLVNARMSRRSFKNWKTVLSFSKKIFSQFSLVIVQSERYFRRYKELGAQKLIVSGNLKIDTESLPCDKELLSLYQESIAGRYTWAAISTFEGEEDKAVYVHNFIKCRTDVLTIIVPRHPRRCDAIERRLIAKGLKVARRSRGDVINAEVDIFLGDTIGEMGFYLRMTEIAFIGRSFCASGGQNPLEAAMLGCAILSGPNVENFRDIYRRMVSSGAVRIVEEVGTLADMVYSLLSEPTIRYEMINAAINEVKKMQGPLKITLRSLDSYVNPLIFQNHLLSKDPSFKQ</sequence>
<dbReference type="GO" id="GO:0016740">
    <property type="term" value="F:transferase activity"/>
    <property type="evidence" value="ECO:0007669"/>
    <property type="project" value="UniProtKB-KW"/>
</dbReference>
<feature type="transmembrane region" description="Helical" evidence="8">
    <location>
        <begin position="12"/>
        <end position="34"/>
    </location>
</feature>
<dbReference type="PANTHER" id="PTHR42755:SF1">
    <property type="entry name" value="3-DEOXY-D-MANNO-OCTULOSONIC ACID TRANSFERASE, MITOCHONDRIAL-RELATED"/>
    <property type="match status" value="1"/>
</dbReference>
<dbReference type="EMBL" id="CP004005">
    <property type="protein sequence ID" value="AGH16639.1"/>
    <property type="molecule type" value="Genomic_DNA"/>
</dbReference>
<dbReference type="PANTHER" id="PTHR42755">
    <property type="entry name" value="3-DEOXY-MANNO-OCTULOSONATE CYTIDYLYLTRANSFERASE"/>
    <property type="match status" value="1"/>
</dbReference>
<comment type="function">
    <text evidence="1 8">Involved in lipopolysaccharide (LPS) biosynthesis. Catalyzes the transfer of 3-deoxy-D-manno-octulosonate (Kdo) residue(s) from CMP-Kdo to lipid IV(A), the tetraacyldisaccharide-1,4'-bisphosphate precursor of lipid A.</text>
</comment>
<evidence type="ECO:0000313" key="10">
    <source>
        <dbReference type="EMBL" id="AGH16639.1"/>
    </source>
</evidence>